<keyword evidence="3" id="KW-1185">Reference proteome</keyword>
<reference evidence="2" key="1">
    <citation type="journal article" date="2014" name="Int. J. Syst. Evol. Microbiol.">
        <title>Complete genome sequence of Corynebacterium casei LMG S-19264T (=DSM 44701T), isolated from a smear-ripened cheese.</title>
        <authorList>
            <consortium name="US DOE Joint Genome Institute (JGI-PGF)"/>
            <person name="Walter F."/>
            <person name="Albersmeier A."/>
            <person name="Kalinowski J."/>
            <person name="Ruckert C."/>
        </authorList>
    </citation>
    <scope>NUCLEOTIDE SEQUENCE</scope>
    <source>
        <strain evidence="2">CGMCC 4.7430</strain>
    </source>
</reference>
<dbReference type="GO" id="GO:0009231">
    <property type="term" value="P:riboflavin biosynthetic process"/>
    <property type="evidence" value="ECO:0007669"/>
    <property type="project" value="InterPro"/>
</dbReference>
<dbReference type="Gene3D" id="3.40.430.10">
    <property type="entry name" value="Dihydrofolate Reductase, subunit A"/>
    <property type="match status" value="1"/>
</dbReference>
<name>A0A918E410_9ACTN</name>
<dbReference type="InterPro" id="IPR002734">
    <property type="entry name" value="RibDG_C"/>
</dbReference>
<proteinExistence type="predicted"/>
<dbReference type="AlphaFoldDB" id="A0A918E410"/>
<evidence type="ECO:0000313" key="2">
    <source>
        <dbReference type="EMBL" id="GGP05175.1"/>
    </source>
</evidence>
<dbReference type="RefSeq" id="WP_189138560.1">
    <property type="nucleotide sequence ID" value="NZ_BMNK01000003.1"/>
</dbReference>
<dbReference type="GO" id="GO:0008703">
    <property type="term" value="F:5-amino-6-(5-phosphoribosylamino)uracil reductase activity"/>
    <property type="evidence" value="ECO:0007669"/>
    <property type="project" value="InterPro"/>
</dbReference>
<dbReference type="Proteomes" id="UP000660745">
    <property type="component" value="Unassembled WGS sequence"/>
</dbReference>
<dbReference type="InterPro" id="IPR050765">
    <property type="entry name" value="Riboflavin_Biosynth_HTPR"/>
</dbReference>
<dbReference type="Pfam" id="PF01872">
    <property type="entry name" value="RibD_C"/>
    <property type="match status" value="1"/>
</dbReference>
<dbReference type="EMBL" id="BMNK01000003">
    <property type="protein sequence ID" value="GGP05175.1"/>
    <property type="molecule type" value="Genomic_DNA"/>
</dbReference>
<dbReference type="SUPFAM" id="SSF53597">
    <property type="entry name" value="Dihydrofolate reductase-like"/>
    <property type="match status" value="1"/>
</dbReference>
<protein>
    <recommendedName>
        <fullName evidence="1">Bacterial bifunctional deaminase-reductase C-terminal domain-containing protein</fullName>
    </recommendedName>
</protein>
<accession>A0A918E410</accession>
<dbReference type="InterPro" id="IPR024072">
    <property type="entry name" value="DHFR-like_dom_sf"/>
</dbReference>
<sequence length="188" mass="20980">MRKIIYYVHTSVDGYIDGPNGEFDWADMGPELSAYSEELVDRTGTFLYGRAVWEVMSSYWPQAESISQHPHDLKFAPIWRAAPKIVVSSTLEQVEWDAQLINTDVAGEIAALKERQGGDLLLTGGSTLMSSLTRLGLVDEWHIVVHPVVLGGGRQLFPHPQDRLALRLTDTRRLDSQAVLTSYVRADG</sequence>
<evidence type="ECO:0000313" key="3">
    <source>
        <dbReference type="Proteomes" id="UP000660745"/>
    </source>
</evidence>
<organism evidence="2 3">
    <name type="scientific">Nonomuraea glycinis</name>
    <dbReference type="NCBI Taxonomy" id="2047744"/>
    <lineage>
        <taxon>Bacteria</taxon>
        <taxon>Bacillati</taxon>
        <taxon>Actinomycetota</taxon>
        <taxon>Actinomycetes</taxon>
        <taxon>Streptosporangiales</taxon>
        <taxon>Streptosporangiaceae</taxon>
        <taxon>Nonomuraea</taxon>
    </lineage>
</organism>
<gene>
    <name evidence="2" type="primary">yyaP</name>
    <name evidence="2" type="ORF">GCM10012278_23540</name>
</gene>
<dbReference type="PANTHER" id="PTHR38011:SF11">
    <property type="entry name" value="2,5-DIAMINO-6-RIBOSYLAMINO-4(3H)-PYRIMIDINONE 5'-PHOSPHATE REDUCTASE"/>
    <property type="match status" value="1"/>
</dbReference>
<dbReference type="PANTHER" id="PTHR38011">
    <property type="entry name" value="DIHYDROFOLATE REDUCTASE FAMILY PROTEIN (AFU_ORTHOLOGUE AFUA_8G06820)"/>
    <property type="match status" value="1"/>
</dbReference>
<evidence type="ECO:0000259" key="1">
    <source>
        <dbReference type="Pfam" id="PF01872"/>
    </source>
</evidence>
<feature type="domain" description="Bacterial bifunctional deaminase-reductase C-terminal" evidence="1">
    <location>
        <begin position="2"/>
        <end position="179"/>
    </location>
</feature>
<comment type="caution">
    <text evidence="2">The sequence shown here is derived from an EMBL/GenBank/DDBJ whole genome shotgun (WGS) entry which is preliminary data.</text>
</comment>
<reference evidence="2" key="2">
    <citation type="submission" date="2020-09" db="EMBL/GenBank/DDBJ databases">
        <authorList>
            <person name="Sun Q."/>
            <person name="Zhou Y."/>
        </authorList>
    </citation>
    <scope>NUCLEOTIDE SEQUENCE</scope>
    <source>
        <strain evidence="2">CGMCC 4.7430</strain>
    </source>
</reference>